<dbReference type="SUPFAM" id="SSF53098">
    <property type="entry name" value="Ribonuclease H-like"/>
    <property type="match status" value="1"/>
</dbReference>
<dbReference type="InterPro" id="IPR012337">
    <property type="entry name" value="RNaseH-like_sf"/>
</dbReference>
<dbReference type="InParanoid" id="G0MAK9"/>
<dbReference type="InterPro" id="IPR036397">
    <property type="entry name" value="RNaseH_sf"/>
</dbReference>
<keyword evidence="3" id="KW-1185">Reference proteome</keyword>
<dbReference type="InterPro" id="IPR016197">
    <property type="entry name" value="Chromo-like_dom_sf"/>
</dbReference>
<proteinExistence type="predicted"/>
<dbReference type="GO" id="GO:0003676">
    <property type="term" value="F:nucleic acid binding"/>
    <property type="evidence" value="ECO:0007669"/>
    <property type="project" value="InterPro"/>
</dbReference>
<dbReference type="OrthoDB" id="5810863at2759"/>
<reference evidence="3" key="1">
    <citation type="submission" date="2011-07" db="EMBL/GenBank/DDBJ databases">
        <authorList>
            <consortium name="Caenorhabditis brenneri Sequencing and Analysis Consortium"/>
            <person name="Wilson R.K."/>
        </authorList>
    </citation>
    <scope>NUCLEOTIDE SEQUENCE [LARGE SCALE GENOMIC DNA]</scope>
    <source>
        <strain evidence="3">PB2801</strain>
    </source>
</reference>
<dbReference type="AlphaFoldDB" id="G0MAK9"/>
<evidence type="ECO:0000313" key="3">
    <source>
        <dbReference type="Proteomes" id="UP000008068"/>
    </source>
</evidence>
<dbReference type="InterPro" id="IPR001584">
    <property type="entry name" value="Integrase_cat-core"/>
</dbReference>
<dbReference type="GO" id="GO:0015074">
    <property type="term" value="P:DNA integration"/>
    <property type="evidence" value="ECO:0007669"/>
    <property type="project" value="InterPro"/>
</dbReference>
<protein>
    <recommendedName>
        <fullName evidence="1">Integrase catalytic domain-containing protein</fullName>
    </recommendedName>
</protein>
<dbReference type="SUPFAM" id="SSF54160">
    <property type="entry name" value="Chromo domain-like"/>
    <property type="match status" value="1"/>
</dbReference>
<dbReference type="PANTHER" id="PTHR46585">
    <property type="entry name" value="INTEGRASE CORE DOMAIN CONTAINING PROTEIN"/>
    <property type="match status" value="1"/>
</dbReference>
<name>G0MAK9_CAEBE</name>
<dbReference type="Pfam" id="PF00665">
    <property type="entry name" value="rve"/>
    <property type="match status" value="1"/>
</dbReference>
<dbReference type="eggNOG" id="KOG0017">
    <property type="taxonomic scope" value="Eukaryota"/>
</dbReference>
<feature type="domain" description="Integrase catalytic" evidence="1">
    <location>
        <begin position="71"/>
        <end position="232"/>
    </location>
</feature>
<dbReference type="Proteomes" id="UP000008068">
    <property type="component" value="Unassembled WGS sequence"/>
</dbReference>
<organism evidence="3">
    <name type="scientific">Caenorhabditis brenneri</name>
    <name type="common">Nematode worm</name>
    <dbReference type="NCBI Taxonomy" id="135651"/>
    <lineage>
        <taxon>Eukaryota</taxon>
        <taxon>Metazoa</taxon>
        <taxon>Ecdysozoa</taxon>
        <taxon>Nematoda</taxon>
        <taxon>Chromadorea</taxon>
        <taxon>Rhabditida</taxon>
        <taxon>Rhabditina</taxon>
        <taxon>Rhabditomorpha</taxon>
        <taxon>Rhabditoidea</taxon>
        <taxon>Rhabditidae</taxon>
        <taxon>Peloderinae</taxon>
        <taxon>Caenorhabditis</taxon>
    </lineage>
</organism>
<evidence type="ECO:0000313" key="2">
    <source>
        <dbReference type="EMBL" id="EGT40319.1"/>
    </source>
</evidence>
<dbReference type="CDD" id="cd00024">
    <property type="entry name" value="CD_CSD"/>
    <property type="match status" value="1"/>
</dbReference>
<dbReference type="EMBL" id="GL379788">
    <property type="protein sequence ID" value="EGT40319.1"/>
    <property type="molecule type" value="Genomic_DNA"/>
</dbReference>
<gene>
    <name evidence="2" type="ORF">CAEBREN_16704</name>
</gene>
<dbReference type="OMA" id="TMAYEDI"/>
<dbReference type="Gene3D" id="3.30.420.10">
    <property type="entry name" value="Ribonuclease H-like superfamily/Ribonuclease H"/>
    <property type="match status" value="1"/>
</dbReference>
<sequence>MSPLGEDKVQVLEKLYHDPIKGLRGISTLLAQAKKINSRISRKDVITFLHSNNTYTRNYPVVKKTQHNPWVATGPDSHHMADLAMLPALKRFNKGYCYILVVVDVFSRFVFTRPLKNKTCITVTKAYEDILWTSWRIPSRLYTDKGTEFMGKKFREFVNSLGITHMNPKNTNVKACYAENAIMRIKNKLEKWFTAKQSYEWTRVLDDIVDGLNSTYMDSIGTCPKNVNSKNSQKVWNRLYNTIQSRNAKYKLGDTVRILMESSPFSKGTRARWSEEVFRIVKIVPYDIPIYILADMTDEWLDGIWYEEELVLYNNTDNSMKIDKIIRKRKRKGISECFVSFLGHSPAHNRWILESDLSSF</sequence>
<accession>G0MAK9</accession>
<evidence type="ECO:0000259" key="1">
    <source>
        <dbReference type="PROSITE" id="PS50994"/>
    </source>
</evidence>
<dbReference type="PROSITE" id="PS50994">
    <property type="entry name" value="INTEGRASE"/>
    <property type="match status" value="1"/>
</dbReference>
<dbReference type="PANTHER" id="PTHR46585:SF1">
    <property type="entry name" value="CHROMO DOMAIN-CONTAINING PROTEIN"/>
    <property type="match status" value="1"/>
</dbReference>
<dbReference type="HOGENOM" id="CLU_023432_0_1_1"/>